<dbReference type="GO" id="GO:0006098">
    <property type="term" value="P:pentose-phosphate shunt"/>
    <property type="evidence" value="ECO:0007669"/>
    <property type="project" value="TreeGrafter"/>
</dbReference>
<accession>A0AAQ3KJG0</accession>
<evidence type="ECO:0000313" key="5">
    <source>
        <dbReference type="Proteomes" id="UP001327560"/>
    </source>
</evidence>
<evidence type="ECO:0000256" key="2">
    <source>
        <dbReference type="ARBA" id="ARBA00022842"/>
    </source>
</evidence>
<dbReference type="Proteomes" id="UP001327560">
    <property type="component" value="Chromosome 6"/>
</dbReference>
<name>A0AAQ3KJG0_9LILI</name>
<dbReference type="AlphaFoldDB" id="A0AAQ3KJG0"/>
<dbReference type="GO" id="GO:0005829">
    <property type="term" value="C:cytosol"/>
    <property type="evidence" value="ECO:0007669"/>
    <property type="project" value="TreeGrafter"/>
</dbReference>
<organism evidence="4 5">
    <name type="scientific">Canna indica</name>
    <name type="common">Indian-shot</name>
    <dbReference type="NCBI Taxonomy" id="4628"/>
    <lineage>
        <taxon>Eukaryota</taxon>
        <taxon>Viridiplantae</taxon>
        <taxon>Streptophyta</taxon>
        <taxon>Embryophyta</taxon>
        <taxon>Tracheophyta</taxon>
        <taxon>Spermatophyta</taxon>
        <taxon>Magnoliopsida</taxon>
        <taxon>Liliopsida</taxon>
        <taxon>Zingiberales</taxon>
        <taxon>Cannaceae</taxon>
        <taxon>Canna</taxon>
    </lineage>
</organism>
<evidence type="ECO:0000313" key="4">
    <source>
        <dbReference type="EMBL" id="WOL09879.1"/>
    </source>
</evidence>
<dbReference type="InterPro" id="IPR055152">
    <property type="entry name" value="Transketolase-like_C_2"/>
</dbReference>
<dbReference type="GO" id="GO:0004802">
    <property type="term" value="F:transketolase activity"/>
    <property type="evidence" value="ECO:0007669"/>
    <property type="project" value="TreeGrafter"/>
</dbReference>
<dbReference type="PANTHER" id="PTHR43522">
    <property type="entry name" value="TRANSKETOLASE"/>
    <property type="match status" value="1"/>
</dbReference>
<feature type="domain" description="Transketolase-like C-terminal" evidence="3">
    <location>
        <begin position="51"/>
        <end position="101"/>
    </location>
</feature>
<dbReference type="SUPFAM" id="SSF52922">
    <property type="entry name" value="TK C-terminal domain-like"/>
    <property type="match status" value="1"/>
</dbReference>
<keyword evidence="2" id="KW-0460">Magnesium</keyword>
<proteinExistence type="predicted"/>
<protein>
    <recommendedName>
        <fullName evidence="3">Transketolase-like C-terminal domain-containing protein</fullName>
    </recommendedName>
</protein>
<keyword evidence="5" id="KW-1185">Reference proteome</keyword>
<dbReference type="Gene3D" id="3.40.50.920">
    <property type="match status" value="1"/>
</dbReference>
<dbReference type="Pfam" id="PF22613">
    <property type="entry name" value="Transketolase_C_1"/>
    <property type="match status" value="1"/>
</dbReference>
<dbReference type="InterPro" id="IPR033247">
    <property type="entry name" value="Transketolase_fam"/>
</dbReference>
<evidence type="ECO:0000256" key="1">
    <source>
        <dbReference type="ARBA" id="ARBA00022723"/>
    </source>
</evidence>
<dbReference type="EMBL" id="CP136895">
    <property type="protein sequence ID" value="WOL09879.1"/>
    <property type="molecule type" value="Genomic_DNA"/>
</dbReference>
<dbReference type="InterPro" id="IPR009014">
    <property type="entry name" value="Transketo_C/PFOR_II"/>
</dbReference>
<evidence type="ECO:0000259" key="3">
    <source>
        <dbReference type="Pfam" id="PF22613"/>
    </source>
</evidence>
<sequence length="108" mass="12049">MQRQKDNGASLEKEWNSTTRYYETKYQDEAKDFKVLLGGGLPPGWEDFFPPREYKELVLPARVAKRVGVEAGSPIGWPEYVGEAGMVHAVEDSGCSGAYLDTFMNGRA</sequence>
<dbReference type="PANTHER" id="PTHR43522:SF5">
    <property type="entry name" value="TRANSKETOLASE"/>
    <property type="match status" value="1"/>
</dbReference>
<keyword evidence="1" id="KW-0479">Metal-binding</keyword>
<dbReference type="GO" id="GO:0046872">
    <property type="term" value="F:metal ion binding"/>
    <property type="evidence" value="ECO:0007669"/>
    <property type="project" value="UniProtKB-KW"/>
</dbReference>
<reference evidence="4 5" key="1">
    <citation type="submission" date="2023-10" db="EMBL/GenBank/DDBJ databases">
        <title>Chromosome-scale genome assembly provides insights into flower coloration mechanisms of Canna indica.</title>
        <authorList>
            <person name="Li C."/>
        </authorList>
    </citation>
    <scope>NUCLEOTIDE SEQUENCE [LARGE SCALE GENOMIC DNA]</scope>
    <source>
        <tissue evidence="4">Flower</tissue>
    </source>
</reference>
<gene>
    <name evidence="4" type="ORF">Cni_G18632</name>
</gene>